<dbReference type="Pfam" id="PF07463">
    <property type="entry name" value="NUMOD4"/>
    <property type="match status" value="1"/>
</dbReference>
<dbReference type="InterPro" id="IPR010902">
    <property type="entry name" value="NUMOD4"/>
</dbReference>
<keyword evidence="3" id="KW-0378">Hydrolase</keyword>
<feature type="domain" description="HNH nuclease" evidence="2">
    <location>
        <begin position="71"/>
        <end position="114"/>
    </location>
</feature>
<dbReference type="InterPro" id="IPR003615">
    <property type="entry name" value="HNH_nuc"/>
</dbReference>
<dbReference type="SUPFAM" id="SSF54060">
    <property type="entry name" value="His-Me finger endonucleases"/>
    <property type="match status" value="1"/>
</dbReference>
<dbReference type="RefSeq" id="WP_107551288.1">
    <property type="nucleotide sequence ID" value="NZ_PZES01000005.1"/>
</dbReference>
<organism evidence="3">
    <name type="scientific">Staphylococcus xylosus</name>
    <dbReference type="NCBI Taxonomy" id="1288"/>
    <lineage>
        <taxon>Bacteria</taxon>
        <taxon>Bacillati</taxon>
        <taxon>Bacillota</taxon>
        <taxon>Bacilli</taxon>
        <taxon>Bacillales</taxon>
        <taxon>Staphylococcaceae</taxon>
        <taxon>Staphylococcus</taxon>
    </lineage>
</organism>
<dbReference type="Gene3D" id="3.90.75.20">
    <property type="match status" value="1"/>
</dbReference>
<dbReference type="OrthoDB" id="6631788at2"/>
<name>A0A1L7RV18_STAXY</name>
<accession>A0A1L7RV18</accession>
<dbReference type="Pfam" id="PF13392">
    <property type="entry name" value="HNH_3"/>
    <property type="match status" value="1"/>
</dbReference>
<evidence type="ECO:0000259" key="1">
    <source>
        <dbReference type="Pfam" id="PF07463"/>
    </source>
</evidence>
<dbReference type="EMBL" id="LN795825">
    <property type="protein sequence ID" value="CEO43784.1"/>
    <property type="molecule type" value="Genomic_DNA"/>
</dbReference>
<dbReference type="GO" id="GO:0016788">
    <property type="term" value="F:hydrolase activity, acting on ester bonds"/>
    <property type="evidence" value="ECO:0007669"/>
    <property type="project" value="InterPro"/>
</dbReference>
<evidence type="ECO:0000259" key="2">
    <source>
        <dbReference type="Pfam" id="PF13392"/>
    </source>
</evidence>
<proteinExistence type="predicted"/>
<dbReference type="GO" id="GO:0004519">
    <property type="term" value="F:endonuclease activity"/>
    <property type="evidence" value="ECO:0007669"/>
    <property type="project" value="UniProtKB-KW"/>
</dbReference>
<keyword evidence="3" id="KW-0255">Endonuclease</keyword>
<reference evidence="3" key="1">
    <citation type="submission" date="2015-01" db="EMBL/GenBank/DDBJ databases">
        <title>Novel erm(44)-related macrolide-lincosamide-streptogramin B resistance gene in Staphylococcus saprophyticus.</title>
        <authorList>
            <person name="Wendlandt S."/>
            <person name="Hess S."/>
            <person name="Li J."/>
            <person name="Kadlec K."/>
            <person name="Wang Y."/>
            <person name="Fessler A.T."/>
            <person name="Schwarz S."/>
            <person name="Gallert C."/>
        </authorList>
    </citation>
    <scope>NUCLEOTIDE SEQUENCE</scope>
    <source>
        <strain evidence="3">L-06</strain>
    </source>
</reference>
<keyword evidence="3" id="KW-0540">Nuclease</keyword>
<dbReference type="AlphaFoldDB" id="A0A1L7RV18"/>
<feature type="domain" description="NUMOD4" evidence="1">
    <location>
        <begin position="3"/>
        <end position="59"/>
    </location>
</feature>
<protein>
    <submittedName>
        <fullName evidence="3">Putative HNH endonuclease</fullName>
    </submittedName>
</protein>
<evidence type="ECO:0000313" key="3">
    <source>
        <dbReference type="EMBL" id="CEO43784.1"/>
    </source>
</evidence>
<dbReference type="InterPro" id="IPR044925">
    <property type="entry name" value="His-Me_finger_sf"/>
</dbReference>
<sequence>MKEVWRDVLGYENLYEVSNYGRVRTHKNKQTWSKQHQCWRKWKQRYLKNKTPKGRDVRVSLWKNGEHKDFLVHRLVAFAFIPIIQGKECVNHIDGNPRNNRVDNLEWCNYKENQNHAFENDLAHTNLKVKLIQMNTGIQLEFISMARADKWLERSTGYTSGRIQTGHNTLNAKDNTKYKVEKLI</sequence>
<gene>
    <name evidence="3" type="primary">ORF_h13</name>
</gene>